<protein>
    <submittedName>
        <fullName evidence="1">Predicted protein</fullName>
    </submittedName>
</protein>
<dbReference type="VEuPathDB" id="FungiDB:LEMA_uP050220.1"/>
<evidence type="ECO:0000313" key="2">
    <source>
        <dbReference type="Proteomes" id="UP000002668"/>
    </source>
</evidence>
<dbReference type="InParanoid" id="E4ZLF7"/>
<gene>
    <name evidence="1" type="ORF">LEMA_uP050220.1</name>
</gene>
<evidence type="ECO:0000313" key="1">
    <source>
        <dbReference type="EMBL" id="CBX92316.1"/>
    </source>
</evidence>
<dbReference type="HOGENOM" id="CLU_2812848_0_0_1"/>
<dbReference type="AlphaFoldDB" id="E4ZLF7"/>
<reference evidence="2" key="1">
    <citation type="journal article" date="2011" name="Nat. Commun.">
        <title>Effector diversification within compartments of the Leptosphaeria maculans genome affected by Repeat-Induced Point mutations.</title>
        <authorList>
            <person name="Rouxel T."/>
            <person name="Grandaubert J."/>
            <person name="Hane J.K."/>
            <person name="Hoede C."/>
            <person name="van de Wouw A.P."/>
            <person name="Couloux A."/>
            <person name="Dominguez V."/>
            <person name="Anthouard V."/>
            <person name="Bally P."/>
            <person name="Bourras S."/>
            <person name="Cozijnsen A.J."/>
            <person name="Ciuffetti L.M."/>
            <person name="Degrave A."/>
            <person name="Dilmaghani A."/>
            <person name="Duret L."/>
            <person name="Fudal I."/>
            <person name="Goodwin S.B."/>
            <person name="Gout L."/>
            <person name="Glaser N."/>
            <person name="Linglin J."/>
            <person name="Kema G.H.J."/>
            <person name="Lapalu N."/>
            <person name="Lawrence C.B."/>
            <person name="May K."/>
            <person name="Meyer M."/>
            <person name="Ollivier B."/>
            <person name="Poulain J."/>
            <person name="Schoch C.L."/>
            <person name="Simon A."/>
            <person name="Spatafora J.W."/>
            <person name="Stachowiak A."/>
            <person name="Turgeon B.G."/>
            <person name="Tyler B.M."/>
            <person name="Vincent D."/>
            <person name="Weissenbach J."/>
            <person name="Amselem J."/>
            <person name="Quesneville H."/>
            <person name="Oliver R.P."/>
            <person name="Wincker P."/>
            <person name="Balesdent M.-H."/>
            <person name="Howlett B.J."/>
        </authorList>
    </citation>
    <scope>NUCLEOTIDE SEQUENCE [LARGE SCALE GENOMIC DNA]</scope>
    <source>
        <strain evidence="2">JN3 / isolate v23.1.3 / race Av1-4-5-6-7-8</strain>
    </source>
</reference>
<proteinExistence type="predicted"/>
<accession>E4ZLF7</accession>
<name>E4ZLF7_LEPMJ</name>
<dbReference type="Proteomes" id="UP000002668">
    <property type="component" value="Genome"/>
</dbReference>
<organism evidence="2">
    <name type="scientific">Leptosphaeria maculans (strain JN3 / isolate v23.1.3 / race Av1-4-5-6-7-8)</name>
    <name type="common">Blackleg fungus</name>
    <name type="synonym">Phoma lingam</name>
    <dbReference type="NCBI Taxonomy" id="985895"/>
    <lineage>
        <taxon>Eukaryota</taxon>
        <taxon>Fungi</taxon>
        <taxon>Dikarya</taxon>
        <taxon>Ascomycota</taxon>
        <taxon>Pezizomycotina</taxon>
        <taxon>Dothideomycetes</taxon>
        <taxon>Pleosporomycetidae</taxon>
        <taxon>Pleosporales</taxon>
        <taxon>Pleosporineae</taxon>
        <taxon>Leptosphaeriaceae</taxon>
        <taxon>Plenodomus</taxon>
        <taxon>Plenodomus lingam/Leptosphaeria maculans species complex</taxon>
    </lineage>
</organism>
<dbReference type="EMBL" id="FP929094">
    <property type="protein sequence ID" value="CBX92316.1"/>
    <property type="molecule type" value="Genomic_DNA"/>
</dbReference>
<sequence length="67" mass="7507">MPIPLVQFPGLPQDGNSNNLFAQCNKFPGRRLEALECSNMDPLGSMKNMHTAHGTIAWEQQRLANLR</sequence>
<keyword evidence="2" id="KW-1185">Reference proteome</keyword>